<dbReference type="Proteomes" id="UP000215509">
    <property type="component" value="Unassembled WGS sequence"/>
</dbReference>
<comment type="caution">
    <text evidence="1">The sequence shown here is derived from an EMBL/GenBank/DDBJ whole genome shotgun (WGS) entry which is preliminary data.</text>
</comment>
<keyword evidence="2" id="KW-1185">Reference proteome</keyword>
<protein>
    <submittedName>
        <fullName evidence="1">Uncharacterized protein</fullName>
    </submittedName>
</protein>
<evidence type="ECO:0000313" key="1">
    <source>
        <dbReference type="EMBL" id="OXM88345.1"/>
    </source>
</evidence>
<dbReference type="AlphaFoldDB" id="A0A229UYY8"/>
<proteinExistence type="predicted"/>
<name>A0A229UYY8_9BACL</name>
<gene>
    <name evidence="1" type="ORF">CF651_00310</name>
</gene>
<accession>A0A229UYY8</accession>
<dbReference type="EMBL" id="NMQW01000001">
    <property type="protein sequence ID" value="OXM88345.1"/>
    <property type="molecule type" value="Genomic_DNA"/>
</dbReference>
<reference evidence="1 2" key="1">
    <citation type="submission" date="2017-07" db="EMBL/GenBank/DDBJ databases">
        <title>Genome sequencing and assembly of Paenibacillus rigui.</title>
        <authorList>
            <person name="Mayilraj S."/>
        </authorList>
    </citation>
    <scope>NUCLEOTIDE SEQUENCE [LARGE SCALE GENOMIC DNA]</scope>
    <source>
        <strain evidence="1 2">JCM 16352</strain>
    </source>
</reference>
<organism evidence="1 2">
    <name type="scientific">Paenibacillus rigui</name>
    <dbReference type="NCBI Taxonomy" id="554312"/>
    <lineage>
        <taxon>Bacteria</taxon>
        <taxon>Bacillati</taxon>
        <taxon>Bacillota</taxon>
        <taxon>Bacilli</taxon>
        <taxon>Bacillales</taxon>
        <taxon>Paenibacillaceae</taxon>
        <taxon>Paenibacillus</taxon>
    </lineage>
</organism>
<sequence length="84" mass="9001">MSYLFLICGFRNTQKKPVPAAGTAQASIILPSPRPHTNSLHQAQQGIPGQFPGIVFFCNPPKPALKPPETALLYLGLSGCPNMI</sequence>
<evidence type="ECO:0000313" key="2">
    <source>
        <dbReference type="Proteomes" id="UP000215509"/>
    </source>
</evidence>